<dbReference type="EMBL" id="CZBI01000001">
    <property type="protein sequence ID" value="CUP39484.1"/>
    <property type="molecule type" value="Genomic_DNA"/>
</dbReference>
<evidence type="ECO:0000313" key="9">
    <source>
        <dbReference type="Proteomes" id="UP000460317"/>
    </source>
</evidence>
<reference evidence="1 6" key="1">
    <citation type="submission" date="2015-09" db="EMBL/GenBank/DDBJ databases">
        <authorList>
            <consortium name="Pathogen Informatics"/>
        </authorList>
    </citation>
    <scope>NUCLEOTIDE SEQUENCE [LARGE SCALE GENOMIC DNA]</scope>
    <source>
        <strain evidence="1 6">2789STDY5834945</strain>
    </source>
</reference>
<evidence type="ECO:0000313" key="4">
    <source>
        <dbReference type="EMBL" id="MBS5412398.1"/>
    </source>
</evidence>
<accession>A0A174MST4</accession>
<dbReference type="Proteomes" id="UP000782901">
    <property type="component" value="Unassembled WGS sequence"/>
</dbReference>
<dbReference type="RefSeq" id="WP_055216873.1">
    <property type="nucleotide sequence ID" value="NZ_CABJDH010000002.1"/>
</dbReference>
<dbReference type="Proteomes" id="UP000460317">
    <property type="component" value="Unassembled WGS sequence"/>
</dbReference>
<dbReference type="EMBL" id="JAGZEE010000028">
    <property type="protein sequence ID" value="MBS5412398.1"/>
    <property type="molecule type" value="Genomic_DNA"/>
</dbReference>
<dbReference type="Proteomes" id="UP000095541">
    <property type="component" value="Unassembled WGS sequence"/>
</dbReference>
<proteinExistence type="predicted"/>
<protein>
    <submittedName>
        <fullName evidence="2">DUF4270 domain-containing protein</fullName>
    </submittedName>
</protein>
<dbReference type="PROSITE" id="PS51257">
    <property type="entry name" value="PROKAR_LIPOPROTEIN"/>
    <property type="match status" value="1"/>
</dbReference>
<dbReference type="EMBL" id="WCSB01000007">
    <property type="protein sequence ID" value="KAB4452853.1"/>
    <property type="molecule type" value="Genomic_DNA"/>
</dbReference>
<dbReference type="EMBL" id="QSJP01000011">
    <property type="protein sequence ID" value="RHD87368.1"/>
    <property type="molecule type" value="Genomic_DNA"/>
</dbReference>
<evidence type="ECO:0000313" key="7">
    <source>
        <dbReference type="Proteomes" id="UP000284785"/>
    </source>
</evidence>
<evidence type="ECO:0000313" key="3">
    <source>
        <dbReference type="EMBL" id="KAB4452853.1"/>
    </source>
</evidence>
<reference evidence="4" key="4">
    <citation type="submission" date="2021-02" db="EMBL/GenBank/DDBJ databases">
        <title>Infant gut strain persistence is associated with maternal origin, phylogeny, and functional potential including surface adhesion and iron acquisition.</title>
        <authorList>
            <person name="Lou Y.C."/>
        </authorList>
    </citation>
    <scope>NUCLEOTIDE SEQUENCE</scope>
    <source>
        <strain evidence="4">L3_082_243G1_dasL3_082_243G1_maxbin2.maxbin.015s ta_sub</strain>
    </source>
</reference>
<organism evidence="1 6">
    <name type="scientific">Bacteroides thetaiotaomicron</name>
    <dbReference type="NCBI Taxonomy" id="818"/>
    <lineage>
        <taxon>Bacteria</taxon>
        <taxon>Pseudomonadati</taxon>
        <taxon>Bacteroidota</taxon>
        <taxon>Bacteroidia</taxon>
        <taxon>Bacteroidales</taxon>
        <taxon>Bacteroidaceae</taxon>
        <taxon>Bacteroides</taxon>
    </lineage>
</organism>
<dbReference type="Proteomes" id="UP000440614">
    <property type="component" value="Unassembled WGS sequence"/>
</dbReference>
<name>A0A174MST4_BACT4</name>
<evidence type="ECO:0000313" key="5">
    <source>
        <dbReference type="EMBL" id="RHD87368.1"/>
    </source>
</evidence>
<reference evidence="8 9" key="3">
    <citation type="journal article" date="2019" name="Nat. Med.">
        <title>A library of human gut bacterial isolates paired with longitudinal multiomics data enables mechanistic microbiome research.</title>
        <authorList>
            <person name="Poyet M."/>
            <person name="Groussin M."/>
            <person name="Gibbons S.M."/>
            <person name="Avila-Pacheco J."/>
            <person name="Jiang X."/>
            <person name="Kearney S.M."/>
            <person name="Perrotta A.R."/>
            <person name="Berdy B."/>
            <person name="Zhao S."/>
            <person name="Lieberman T.D."/>
            <person name="Swanson P.K."/>
            <person name="Smith M."/>
            <person name="Roesemann S."/>
            <person name="Alexander J.E."/>
            <person name="Rich S.A."/>
            <person name="Livny J."/>
            <person name="Vlamakis H."/>
            <person name="Clish C."/>
            <person name="Bullock K."/>
            <person name="Deik A."/>
            <person name="Scott J."/>
            <person name="Pierce K.A."/>
            <person name="Xavier R.J."/>
            <person name="Alm E.J."/>
        </authorList>
    </citation>
    <scope>NUCLEOTIDE SEQUENCE [LARGE SCALE GENOMIC DNA]</scope>
    <source>
        <strain evidence="3 9">BIOML-A165</strain>
        <strain evidence="2 8">BIOML-A188</strain>
    </source>
</reference>
<dbReference type="Pfam" id="PF14092">
    <property type="entry name" value="DUF4270"/>
    <property type="match status" value="1"/>
</dbReference>
<dbReference type="AlphaFoldDB" id="A0A174MST4"/>
<dbReference type="InterPro" id="IPR025366">
    <property type="entry name" value="DUF4270"/>
</dbReference>
<evidence type="ECO:0000313" key="8">
    <source>
        <dbReference type="Proteomes" id="UP000440614"/>
    </source>
</evidence>
<evidence type="ECO:0000313" key="1">
    <source>
        <dbReference type="EMBL" id="CUP39484.1"/>
    </source>
</evidence>
<reference evidence="5 7" key="2">
    <citation type="submission" date="2018-08" db="EMBL/GenBank/DDBJ databases">
        <title>A genome reference for cultivated species of the human gut microbiota.</title>
        <authorList>
            <person name="Zou Y."/>
            <person name="Xue W."/>
            <person name="Luo G."/>
        </authorList>
    </citation>
    <scope>NUCLEOTIDE SEQUENCE [LARGE SCALE GENOMIC DNA]</scope>
    <source>
        <strain evidence="5 7">AM30-26</strain>
    </source>
</reference>
<evidence type="ECO:0000313" key="2">
    <source>
        <dbReference type="EMBL" id="KAB4314808.1"/>
    </source>
</evidence>
<dbReference type="Proteomes" id="UP000284785">
    <property type="component" value="Unassembled WGS sequence"/>
</dbReference>
<sequence>MKAKYALIALLAITFFGCDDNTGGLGLGMFPGNDQNIKGKLSTFDVTTKSIPTGKIYAKTNIGYVGKFTDETFGTYQAGFLAQLNCPDGLTFPEVYTEKKDASGKVISATGKMVITNEDDETIEIIKDDQGNPIGNIRTTELFLLYDNYFGDSLTACRLSVYELGGDNKETLNTDNAYYTNIIPEEFYDSQNLLGTKAYTAVDYSLSEEDRNSSTYVPYIHVAFKEDRAKEVGKNILEASRAAGKKFNNQLFGKAFPGIYVKSDYGDGTVLYVDQVQMRVVYKCYATDSITGIKLKKQDGVNDSTYYTWRQFASTREIIQANQLSNDEQAINERINEKTCTYLKSPAGIFTEATLPISDIENELTGDTLNAVKLTFTNYNQSSDKKFGMSIPSTVMLVRKKFQDSFFKDNKLSDGVSSYLTSHTSSTNQYVFSNITKLVNACIAEKEEAKKAKGSEWNEADWLQKNPDWNKVVLIPVLVTYDSSNTTTGQANIIRIQHDLKPGYVRLKGGEAGENPGGENYKLKLEVISTDFGLTTKSN</sequence>
<dbReference type="EMBL" id="WCSY01000004">
    <property type="protein sequence ID" value="KAB4314808.1"/>
    <property type="molecule type" value="Genomic_DNA"/>
</dbReference>
<gene>
    <name evidence="5" type="ORF">DW780_13825</name>
    <name evidence="1" type="ORF">ERS852557_00451</name>
    <name evidence="3" type="ORF">GAN93_09535</name>
    <name evidence="2" type="ORF">GAO51_05475</name>
    <name evidence="4" type="ORF">KHY35_17095</name>
</gene>
<evidence type="ECO:0000313" key="6">
    <source>
        <dbReference type="Proteomes" id="UP000095541"/>
    </source>
</evidence>